<dbReference type="Gene3D" id="1.20.1070.10">
    <property type="entry name" value="Rhodopsin 7-helix transmembrane proteins"/>
    <property type="match status" value="1"/>
</dbReference>
<dbReference type="GO" id="GO:0016020">
    <property type="term" value="C:membrane"/>
    <property type="evidence" value="ECO:0007669"/>
    <property type="project" value="UniProtKB-SubCell"/>
</dbReference>
<dbReference type="EMBL" id="CAJNON010000982">
    <property type="protein sequence ID" value="CAF1412484.1"/>
    <property type="molecule type" value="Genomic_DNA"/>
</dbReference>
<dbReference type="PROSITE" id="PS50262">
    <property type="entry name" value="G_PROTEIN_RECEP_F1_2"/>
    <property type="match status" value="1"/>
</dbReference>
<reference evidence="8" key="1">
    <citation type="submission" date="2021-02" db="EMBL/GenBank/DDBJ databases">
        <authorList>
            <person name="Nowell W R."/>
        </authorList>
    </citation>
    <scope>NUCLEOTIDE SEQUENCE</scope>
</reference>
<gene>
    <name evidence="7" type="ORF">IZO911_LOCUS3203</name>
    <name evidence="9" type="ORF">OKA104_LOCUS8636</name>
    <name evidence="8" type="ORF">VCS650_LOCUS37199</name>
</gene>
<dbReference type="SUPFAM" id="SSF81321">
    <property type="entry name" value="Family A G protein-coupled receptor-like"/>
    <property type="match status" value="1"/>
</dbReference>
<feature type="transmembrane region" description="Helical" evidence="5">
    <location>
        <begin position="20"/>
        <end position="40"/>
    </location>
</feature>
<feature type="transmembrane region" description="Helical" evidence="5">
    <location>
        <begin position="138"/>
        <end position="157"/>
    </location>
</feature>
<evidence type="ECO:0000313" key="9">
    <source>
        <dbReference type="EMBL" id="CAF3640712.1"/>
    </source>
</evidence>
<dbReference type="Proteomes" id="UP000663891">
    <property type="component" value="Unassembled WGS sequence"/>
</dbReference>
<keyword evidence="4 5" id="KW-0472">Membrane</keyword>
<feature type="transmembrane region" description="Helical" evidence="5">
    <location>
        <begin position="177"/>
        <end position="200"/>
    </location>
</feature>
<feature type="transmembrane region" description="Helical" evidence="5">
    <location>
        <begin position="52"/>
        <end position="75"/>
    </location>
</feature>
<keyword evidence="2 5" id="KW-0812">Transmembrane</keyword>
<dbReference type="PANTHER" id="PTHR46641:SF2">
    <property type="entry name" value="FMRFAMIDE RECEPTOR"/>
    <property type="match status" value="1"/>
</dbReference>
<proteinExistence type="predicted"/>
<dbReference type="InterPro" id="IPR017452">
    <property type="entry name" value="GPCR_Rhodpsn_7TM"/>
</dbReference>
<evidence type="ECO:0000313" key="10">
    <source>
        <dbReference type="Proteomes" id="UP000663891"/>
    </source>
</evidence>
<evidence type="ECO:0000313" key="7">
    <source>
        <dbReference type="EMBL" id="CAF0735733.1"/>
    </source>
</evidence>
<name>A0A815LZL5_9BILA</name>
<evidence type="ECO:0000259" key="6">
    <source>
        <dbReference type="PROSITE" id="PS50262"/>
    </source>
</evidence>
<accession>A0A815LZL5</accession>
<dbReference type="PANTHER" id="PTHR46641">
    <property type="entry name" value="FMRFAMIDE RECEPTOR-RELATED"/>
    <property type="match status" value="1"/>
</dbReference>
<evidence type="ECO:0000256" key="1">
    <source>
        <dbReference type="ARBA" id="ARBA00004370"/>
    </source>
</evidence>
<keyword evidence="3 5" id="KW-1133">Transmembrane helix</keyword>
<comment type="subcellular location">
    <subcellularLocation>
        <location evidence="1">Membrane</location>
    </subcellularLocation>
</comment>
<dbReference type="EMBL" id="CAJOAY010000352">
    <property type="protein sequence ID" value="CAF3640712.1"/>
    <property type="molecule type" value="Genomic_DNA"/>
</dbReference>
<evidence type="ECO:0000313" key="8">
    <source>
        <dbReference type="EMBL" id="CAF1412484.1"/>
    </source>
</evidence>
<protein>
    <recommendedName>
        <fullName evidence="6">G-protein coupled receptors family 1 profile domain-containing protein</fullName>
    </recommendedName>
</protein>
<comment type="caution">
    <text evidence="8">The sequence shown here is derived from an EMBL/GenBank/DDBJ whole genome shotgun (WGS) entry which is preliminary data.</text>
</comment>
<feature type="domain" description="G-protein coupled receptors family 1 profile" evidence="6">
    <location>
        <begin position="33"/>
        <end position="245"/>
    </location>
</feature>
<dbReference type="InterPro" id="IPR052954">
    <property type="entry name" value="GPCR-Ligand_Int"/>
</dbReference>
<evidence type="ECO:0000256" key="2">
    <source>
        <dbReference type="ARBA" id="ARBA00022692"/>
    </source>
</evidence>
<organism evidence="8 10">
    <name type="scientific">Adineta steineri</name>
    <dbReference type="NCBI Taxonomy" id="433720"/>
    <lineage>
        <taxon>Eukaryota</taxon>
        <taxon>Metazoa</taxon>
        <taxon>Spiralia</taxon>
        <taxon>Gnathifera</taxon>
        <taxon>Rotifera</taxon>
        <taxon>Eurotatoria</taxon>
        <taxon>Bdelloidea</taxon>
        <taxon>Adinetida</taxon>
        <taxon>Adinetidae</taxon>
        <taxon>Adineta</taxon>
    </lineage>
</organism>
<feature type="transmembrane region" description="Helical" evidence="5">
    <location>
        <begin position="95"/>
        <end position="118"/>
    </location>
</feature>
<dbReference type="EMBL" id="CAJNOE010000016">
    <property type="protein sequence ID" value="CAF0735733.1"/>
    <property type="molecule type" value="Genomic_DNA"/>
</dbReference>
<evidence type="ECO:0000256" key="3">
    <source>
        <dbReference type="ARBA" id="ARBA00022989"/>
    </source>
</evidence>
<evidence type="ECO:0000256" key="4">
    <source>
        <dbReference type="ARBA" id="ARBA00023136"/>
    </source>
</evidence>
<sequence length="271" mass="30997">MSTVSSYSTTLTNIVSNITLYVDYCSLILGIIGSICNLITFTGRQMRQSSAVLYLLWSTIFQLLTILYCVVMRLFYDRSGSNLLNESPIFCKSRYYLVLVLPSLASYYIFLAALDRYLCTSDSVAIRSWSQIKVARRLAIVTLIIGSAISIHVPIFYDIYKNQCQISPGSIYTFVFIGYLIIIITFLPNILMLIFSLMTVSTIRKSRKRVGDAVRANHTPNQAGPQRLQVKFIKVRIYLLVLLSVIINNELFMDKSINLCVFEIFRSLWYK</sequence>
<dbReference type="Proteomes" id="UP000663881">
    <property type="component" value="Unassembled WGS sequence"/>
</dbReference>
<dbReference type="OrthoDB" id="10015896at2759"/>
<dbReference type="Proteomes" id="UP000663860">
    <property type="component" value="Unassembled WGS sequence"/>
</dbReference>
<evidence type="ECO:0000256" key="5">
    <source>
        <dbReference type="SAM" id="Phobius"/>
    </source>
</evidence>
<dbReference type="AlphaFoldDB" id="A0A815LZL5"/>